<feature type="region of interest" description="Disordered" evidence="2">
    <location>
        <begin position="157"/>
        <end position="209"/>
    </location>
</feature>
<dbReference type="Pfam" id="PF25597">
    <property type="entry name" value="SH3_retrovirus"/>
    <property type="match status" value="1"/>
</dbReference>
<keyword evidence="1" id="KW-0175">Coiled coil</keyword>
<feature type="region of interest" description="Disordered" evidence="2">
    <location>
        <begin position="406"/>
        <end position="427"/>
    </location>
</feature>
<dbReference type="InterPro" id="IPR057670">
    <property type="entry name" value="SH3_retrovirus"/>
</dbReference>
<dbReference type="Gene3D" id="3.30.420.10">
    <property type="entry name" value="Ribonuclease H-like superfamily/Ribonuclease H"/>
    <property type="match status" value="1"/>
</dbReference>
<feature type="domain" description="Retroviral polymerase SH3-like" evidence="4">
    <location>
        <begin position="328"/>
        <end position="373"/>
    </location>
</feature>
<dbReference type="InterPro" id="IPR012337">
    <property type="entry name" value="RNaseH-like_sf"/>
</dbReference>
<sequence length="811" mass="91546">MRHFARDYRAKGNKKLLAEALKEKEDLQTKVENWQNSSKNLNRLLNTQMSANDKFGLGYEDYRYGSILSYENEVLQSVSMNKECDLEDTPVNDKYAKGMHATSVDESYAKTSKNATCESDTSVETTTSMPATVEDALKVVSEPKVWIDAHIIEEYESDSDDDSVSNVPEEKDKPSFASTDTAKHVKTSRENVKDIGTPTHYPKVEKQGRNSHIRKGLGYAFTRKSCFVCGSFSHLIKDCDFHEKRIAKHDELTIIRTKGTKLTLQIIKTLRVALLPLEVAMEEYTPQQNGVAERKNMTLIEAASTMLVDLFLPTTFWAEAVNTACYVLNKFDGKSALGFSVGYSLNSKAFRVYNLETKRVEENLHVNFLENKPNVTGKGHAWMFDLDYLTNSINYKPISLENQANKSACPSEAKNSAGTQANDDQGANSKEINLHDEHFVLPIWSAYSTIIKSLGHQIQKSTDCKTCKNPEATYDSPNANTNNTNLLNDVSALVSAVGPSRALNDVEPLYLDDPSMPHLEDIFASSSNGIFTNSSYDNEGVVTDFNNLETTGMSIQLSQLEFTPFNQKLKFLEILSLEDESWVDAMQEELLQFQIQKVWILVDLPFGKKAIGTKWVYMNKKDETGVVVRNKARLVVQGHRQEEGIDYDGSTKKSWCDEFEELMKNRFQMSSMGELAFFLRLQTASTPIETWKPLVKDEEAADVDDYLYRFQVTPKTSHLQAVKRIFRYLKGQLKLGLLYLKVSSFDLEAYSDSDYPGATLDRKSTTGGCQFLGKRLILWQCKKQTTVATSTIEAEYVAIAYCCGKVLWINN</sequence>
<gene>
    <name evidence="5" type="ORF">Tci_037628</name>
</gene>
<dbReference type="PANTHER" id="PTHR11439">
    <property type="entry name" value="GAG-POL-RELATED RETROTRANSPOSON"/>
    <property type="match status" value="1"/>
</dbReference>
<dbReference type="InterPro" id="IPR013103">
    <property type="entry name" value="RVT_2"/>
</dbReference>
<evidence type="ECO:0000256" key="1">
    <source>
        <dbReference type="SAM" id="Coils"/>
    </source>
</evidence>
<evidence type="ECO:0000313" key="5">
    <source>
        <dbReference type="EMBL" id="GEU65650.1"/>
    </source>
</evidence>
<reference evidence="5" key="1">
    <citation type="journal article" date="2019" name="Sci. Rep.">
        <title>Draft genome of Tanacetum cinerariifolium, the natural source of mosquito coil.</title>
        <authorList>
            <person name="Yamashiro T."/>
            <person name="Shiraishi A."/>
            <person name="Satake H."/>
            <person name="Nakayama K."/>
        </authorList>
    </citation>
    <scope>NUCLEOTIDE SEQUENCE</scope>
</reference>
<comment type="caution">
    <text evidence="5">The sequence shown here is derived from an EMBL/GenBank/DDBJ whole genome shotgun (WGS) entry which is preliminary data.</text>
</comment>
<feature type="coiled-coil region" evidence="1">
    <location>
        <begin position="10"/>
        <end position="44"/>
    </location>
</feature>
<evidence type="ECO:0000259" key="4">
    <source>
        <dbReference type="Pfam" id="PF25597"/>
    </source>
</evidence>
<dbReference type="Pfam" id="PF07727">
    <property type="entry name" value="RVT_2"/>
    <property type="match status" value="1"/>
</dbReference>
<dbReference type="CDD" id="cd09272">
    <property type="entry name" value="RNase_HI_RT_Ty1"/>
    <property type="match status" value="1"/>
</dbReference>
<protein>
    <submittedName>
        <fullName evidence="5">Uncharacterized protein</fullName>
    </submittedName>
</protein>
<accession>A0A6L2LWI4</accession>
<evidence type="ECO:0000256" key="2">
    <source>
        <dbReference type="SAM" id="MobiDB-lite"/>
    </source>
</evidence>
<dbReference type="GO" id="GO:0003676">
    <property type="term" value="F:nucleic acid binding"/>
    <property type="evidence" value="ECO:0007669"/>
    <property type="project" value="InterPro"/>
</dbReference>
<dbReference type="InterPro" id="IPR036397">
    <property type="entry name" value="RNaseH_sf"/>
</dbReference>
<name>A0A6L2LWI4_TANCI</name>
<feature type="compositionally biased region" description="Basic and acidic residues" evidence="2">
    <location>
        <begin position="181"/>
        <end position="193"/>
    </location>
</feature>
<dbReference type="PANTHER" id="PTHR11439:SF495">
    <property type="entry name" value="REVERSE TRANSCRIPTASE, RNA-DEPENDENT DNA POLYMERASE-RELATED"/>
    <property type="match status" value="1"/>
</dbReference>
<organism evidence="5">
    <name type="scientific">Tanacetum cinerariifolium</name>
    <name type="common">Dalmatian daisy</name>
    <name type="synonym">Chrysanthemum cinerariifolium</name>
    <dbReference type="NCBI Taxonomy" id="118510"/>
    <lineage>
        <taxon>Eukaryota</taxon>
        <taxon>Viridiplantae</taxon>
        <taxon>Streptophyta</taxon>
        <taxon>Embryophyta</taxon>
        <taxon>Tracheophyta</taxon>
        <taxon>Spermatophyta</taxon>
        <taxon>Magnoliopsida</taxon>
        <taxon>eudicotyledons</taxon>
        <taxon>Gunneridae</taxon>
        <taxon>Pentapetalae</taxon>
        <taxon>asterids</taxon>
        <taxon>campanulids</taxon>
        <taxon>Asterales</taxon>
        <taxon>Asteraceae</taxon>
        <taxon>Asteroideae</taxon>
        <taxon>Anthemideae</taxon>
        <taxon>Anthemidinae</taxon>
        <taxon>Tanacetum</taxon>
    </lineage>
</organism>
<evidence type="ECO:0000259" key="3">
    <source>
        <dbReference type="Pfam" id="PF07727"/>
    </source>
</evidence>
<dbReference type="SUPFAM" id="SSF53098">
    <property type="entry name" value="Ribonuclease H-like"/>
    <property type="match status" value="1"/>
</dbReference>
<dbReference type="AlphaFoldDB" id="A0A6L2LWI4"/>
<proteinExistence type="predicted"/>
<feature type="domain" description="Reverse transcriptase Ty1/copia-type" evidence="3">
    <location>
        <begin position="597"/>
        <end position="649"/>
    </location>
</feature>
<dbReference type="EMBL" id="BKCJ010005242">
    <property type="protein sequence ID" value="GEU65650.1"/>
    <property type="molecule type" value="Genomic_DNA"/>
</dbReference>